<comment type="caution">
    <text evidence="10">The sequence shown here is derived from an EMBL/GenBank/DDBJ whole genome shotgun (WGS) entry which is preliminary data.</text>
</comment>
<dbReference type="EMBL" id="JAESWC010000008">
    <property type="protein sequence ID" value="MBL4936674.1"/>
    <property type="molecule type" value="Genomic_DNA"/>
</dbReference>
<evidence type="ECO:0000256" key="4">
    <source>
        <dbReference type="ARBA" id="ARBA00022840"/>
    </source>
</evidence>
<evidence type="ECO:0000256" key="6">
    <source>
        <dbReference type="ARBA" id="ARBA00023136"/>
    </source>
</evidence>
<dbReference type="InterPro" id="IPR003593">
    <property type="entry name" value="AAA+_ATPase"/>
</dbReference>
<evidence type="ECO:0000256" key="1">
    <source>
        <dbReference type="ARBA" id="ARBA00004651"/>
    </source>
</evidence>
<sequence length="678" mass="77300">MNKVNEEEAVVKAYDSKLMKRLLKYALPFKWQLLAVIMLMFVGTGLDLLRPMLIKNAIDNDINGYKGAYTIVQSPAEGSIKLGNGYVIKGANKDGKAVSMVYYNKKYYIVDSKVKENGSFTLNVDKFTQDGNIYNAYQLSNEQIRILRAADVSDLIKTVIYTLLICISVFLLGYLSFYILQKTGQKIIFDIRNDLFRKVEGLSLSFYDKNPVGRLVTRVTNDVEALNEMYTGVLVYLFKDIFILVGILIAIFSMNVKLALIILCSVPFVIIGSAIFKKYDRDAYREVRAKLAKINSSLSENISGMRTVQIYHVEDKMFNKFNEINKSYFKSSMKQLTIFALFRPSVDLVSTLTLAVLLWFGGVKVLNQEIAVGVLFAFVSYLMQFFQPIFDLTEKYDILQSSMASAERIFMLMDNESEIKDLEEPTSIDRLKGEIEFKNVWFAYNEEQWVLRDVSFKIRPGEKIAFVGATGAGKTSIISLISRLYDIQKGEILIDGINIKHMNQHDLRRNLATVLQDVFLFTGDVKGNVRLNDESITDEDVIKACKYVNADKFIEKLPNKYDDMVNERGTTFSQGERQLIAFARAIAFNPPILVLDEATSNIDTETERLIQDALSKITKDRTTIIVAHRLSTIKNADKIIVLHKGKIREIGNHEELISKEGLYYNLYKLQYKELENPA</sequence>
<reference evidence="10 11" key="1">
    <citation type="submission" date="2021-01" db="EMBL/GenBank/DDBJ databases">
        <title>Genome public.</title>
        <authorList>
            <person name="Liu C."/>
            <person name="Sun Q."/>
        </authorList>
    </citation>
    <scope>NUCLEOTIDE SEQUENCE [LARGE SCALE GENOMIC DNA]</scope>
    <source>
        <strain evidence="10 11">YIM B02515</strain>
    </source>
</reference>
<dbReference type="SMART" id="SM00382">
    <property type="entry name" value="AAA"/>
    <property type="match status" value="1"/>
</dbReference>
<dbReference type="InterPro" id="IPR039421">
    <property type="entry name" value="Type_1_exporter"/>
</dbReference>
<dbReference type="Pfam" id="PF00664">
    <property type="entry name" value="ABC_membrane"/>
    <property type="match status" value="1"/>
</dbReference>
<dbReference type="InterPro" id="IPR017871">
    <property type="entry name" value="ABC_transporter-like_CS"/>
</dbReference>
<dbReference type="InterPro" id="IPR003439">
    <property type="entry name" value="ABC_transporter-like_ATP-bd"/>
</dbReference>
<evidence type="ECO:0000256" key="5">
    <source>
        <dbReference type="ARBA" id="ARBA00022989"/>
    </source>
</evidence>
<dbReference type="Pfam" id="PF00005">
    <property type="entry name" value="ABC_tran"/>
    <property type="match status" value="1"/>
</dbReference>
<dbReference type="RefSeq" id="WP_202749435.1">
    <property type="nucleotide sequence ID" value="NZ_JAESWC010000008.1"/>
</dbReference>
<dbReference type="SUPFAM" id="SSF52540">
    <property type="entry name" value="P-loop containing nucleoside triphosphate hydrolases"/>
    <property type="match status" value="1"/>
</dbReference>
<evidence type="ECO:0000256" key="7">
    <source>
        <dbReference type="SAM" id="Phobius"/>
    </source>
</evidence>
<comment type="subcellular location">
    <subcellularLocation>
        <location evidence="1">Cell membrane</location>
        <topology evidence="1">Multi-pass membrane protein</topology>
    </subcellularLocation>
</comment>
<keyword evidence="3" id="KW-0547">Nucleotide-binding</keyword>
<evidence type="ECO:0000313" key="10">
    <source>
        <dbReference type="EMBL" id="MBL4936674.1"/>
    </source>
</evidence>
<feature type="transmembrane region" description="Helical" evidence="7">
    <location>
        <begin position="336"/>
        <end position="360"/>
    </location>
</feature>
<gene>
    <name evidence="10" type="ORF">JK636_13000</name>
</gene>
<dbReference type="Gene3D" id="3.40.50.300">
    <property type="entry name" value="P-loop containing nucleotide triphosphate hydrolases"/>
    <property type="match status" value="1"/>
</dbReference>
<evidence type="ECO:0000313" key="11">
    <source>
        <dbReference type="Proteomes" id="UP000632377"/>
    </source>
</evidence>
<dbReference type="PROSITE" id="PS50893">
    <property type="entry name" value="ABC_TRANSPORTER_2"/>
    <property type="match status" value="1"/>
</dbReference>
<dbReference type="PROSITE" id="PS00211">
    <property type="entry name" value="ABC_TRANSPORTER_1"/>
    <property type="match status" value="1"/>
</dbReference>
<accession>A0ABS1TBE1</accession>
<dbReference type="PANTHER" id="PTHR43394:SF1">
    <property type="entry name" value="ATP-BINDING CASSETTE SUB-FAMILY B MEMBER 10, MITOCHONDRIAL"/>
    <property type="match status" value="1"/>
</dbReference>
<keyword evidence="6 7" id="KW-0472">Membrane</keyword>
<feature type="transmembrane region" description="Helical" evidence="7">
    <location>
        <begin position="159"/>
        <end position="180"/>
    </location>
</feature>
<dbReference type="GO" id="GO:0005524">
    <property type="term" value="F:ATP binding"/>
    <property type="evidence" value="ECO:0007669"/>
    <property type="project" value="UniProtKB-KW"/>
</dbReference>
<evidence type="ECO:0000256" key="3">
    <source>
        <dbReference type="ARBA" id="ARBA00022741"/>
    </source>
</evidence>
<protein>
    <submittedName>
        <fullName evidence="10">ABC transporter ATP-binding protein</fullName>
    </submittedName>
</protein>
<evidence type="ECO:0000259" key="8">
    <source>
        <dbReference type="PROSITE" id="PS50893"/>
    </source>
</evidence>
<dbReference type="SUPFAM" id="SSF90123">
    <property type="entry name" value="ABC transporter transmembrane region"/>
    <property type="match status" value="1"/>
</dbReference>
<feature type="transmembrane region" description="Helical" evidence="7">
    <location>
        <begin position="233"/>
        <end position="252"/>
    </location>
</feature>
<keyword evidence="2 7" id="KW-0812">Transmembrane</keyword>
<keyword evidence="11" id="KW-1185">Reference proteome</keyword>
<dbReference type="Gene3D" id="1.20.1560.10">
    <property type="entry name" value="ABC transporter type 1, transmembrane domain"/>
    <property type="match status" value="1"/>
</dbReference>
<dbReference type="InterPro" id="IPR027417">
    <property type="entry name" value="P-loop_NTPase"/>
</dbReference>
<keyword evidence="4 10" id="KW-0067">ATP-binding</keyword>
<dbReference type="PANTHER" id="PTHR43394">
    <property type="entry name" value="ATP-DEPENDENT PERMEASE MDL1, MITOCHONDRIAL"/>
    <property type="match status" value="1"/>
</dbReference>
<name>A0ABS1TBE1_9CLOT</name>
<dbReference type="CDD" id="cd18544">
    <property type="entry name" value="ABC_6TM_TmrA_like"/>
    <property type="match status" value="1"/>
</dbReference>
<feature type="transmembrane region" description="Helical" evidence="7">
    <location>
        <begin position="258"/>
        <end position="276"/>
    </location>
</feature>
<dbReference type="InterPro" id="IPR011527">
    <property type="entry name" value="ABC1_TM_dom"/>
</dbReference>
<organism evidence="10 11">
    <name type="scientific">Clostridium rhizosphaerae</name>
    <dbReference type="NCBI Taxonomy" id="2803861"/>
    <lineage>
        <taxon>Bacteria</taxon>
        <taxon>Bacillati</taxon>
        <taxon>Bacillota</taxon>
        <taxon>Clostridia</taxon>
        <taxon>Eubacteriales</taxon>
        <taxon>Clostridiaceae</taxon>
        <taxon>Clostridium</taxon>
    </lineage>
</organism>
<feature type="transmembrane region" description="Helical" evidence="7">
    <location>
        <begin position="22"/>
        <end position="43"/>
    </location>
</feature>
<feature type="domain" description="ABC transmembrane type-1" evidence="9">
    <location>
        <begin position="146"/>
        <end position="401"/>
    </location>
</feature>
<proteinExistence type="predicted"/>
<dbReference type="CDD" id="cd03254">
    <property type="entry name" value="ABCC_Glucan_exporter_like"/>
    <property type="match status" value="1"/>
</dbReference>
<dbReference type="PROSITE" id="PS50929">
    <property type="entry name" value="ABC_TM1F"/>
    <property type="match status" value="1"/>
</dbReference>
<feature type="domain" description="ABC transporter" evidence="8">
    <location>
        <begin position="435"/>
        <end position="669"/>
    </location>
</feature>
<evidence type="ECO:0000256" key="2">
    <source>
        <dbReference type="ARBA" id="ARBA00022692"/>
    </source>
</evidence>
<keyword evidence="5 7" id="KW-1133">Transmembrane helix</keyword>
<dbReference type="InterPro" id="IPR036640">
    <property type="entry name" value="ABC1_TM_sf"/>
</dbReference>
<evidence type="ECO:0000259" key="9">
    <source>
        <dbReference type="PROSITE" id="PS50929"/>
    </source>
</evidence>
<dbReference type="Proteomes" id="UP000632377">
    <property type="component" value="Unassembled WGS sequence"/>
</dbReference>